<proteinExistence type="predicted"/>
<accession>A0A2V5IKN4</accession>
<dbReference type="Proteomes" id="UP000248817">
    <property type="component" value="Unassembled WGS sequence"/>
</dbReference>
<dbReference type="InterPro" id="IPR013120">
    <property type="entry name" value="FAR_NAD-bd"/>
</dbReference>
<dbReference type="InterPro" id="IPR000873">
    <property type="entry name" value="AMP-dep_synth/lig_dom"/>
</dbReference>
<gene>
    <name evidence="5" type="ORF">BP00DRAFT_360019</name>
</gene>
<dbReference type="Gene3D" id="3.30.300.30">
    <property type="match status" value="1"/>
</dbReference>
<dbReference type="InterPro" id="IPR042099">
    <property type="entry name" value="ANL_N_sf"/>
</dbReference>
<feature type="domain" description="AMP-dependent synthetase/ligase" evidence="3">
    <location>
        <begin position="17"/>
        <end position="347"/>
    </location>
</feature>
<dbReference type="SUPFAM" id="SSF56801">
    <property type="entry name" value="Acetyl-CoA synthetase-like"/>
    <property type="match status" value="1"/>
</dbReference>
<evidence type="ECO:0000313" key="6">
    <source>
        <dbReference type="Proteomes" id="UP000248817"/>
    </source>
</evidence>
<evidence type="ECO:0000259" key="4">
    <source>
        <dbReference type="Pfam" id="PF07993"/>
    </source>
</evidence>
<dbReference type="Pfam" id="PF23562">
    <property type="entry name" value="AMP-binding_C_3"/>
    <property type="match status" value="1"/>
</dbReference>
<evidence type="ECO:0000256" key="2">
    <source>
        <dbReference type="ARBA" id="ARBA00022553"/>
    </source>
</evidence>
<dbReference type="Pfam" id="PF07993">
    <property type="entry name" value="NAD_binding_4"/>
    <property type="match status" value="1"/>
</dbReference>
<dbReference type="EMBL" id="KZ825463">
    <property type="protein sequence ID" value="PYI36701.1"/>
    <property type="molecule type" value="Genomic_DNA"/>
</dbReference>
<dbReference type="InterPro" id="IPR045851">
    <property type="entry name" value="AMP-bd_C_sf"/>
</dbReference>
<keyword evidence="6" id="KW-1185">Reference proteome</keyword>
<evidence type="ECO:0000313" key="5">
    <source>
        <dbReference type="EMBL" id="PYI36701.1"/>
    </source>
</evidence>
<name>A0A2V5IKN4_9EURO</name>
<keyword evidence="2" id="KW-0597">Phosphoprotein</keyword>
<evidence type="ECO:0000259" key="3">
    <source>
        <dbReference type="Pfam" id="PF00501"/>
    </source>
</evidence>
<dbReference type="Gene3D" id="3.40.50.720">
    <property type="entry name" value="NAD(P)-binding Rossmann-like Domain"/>
    <property type="match status" value="1"/>
</dbReference>
<dbReference type="AlphaFoldDB" id="A0A2V5IKN4"/>
<dbReference type="Gene3D" id="3.40.50.12780">
    <property type="entry name" value="N-terminal domain of ligase-like"/>
    <property type="match status" value="1"/>
</dbReference>
<dbReference type="PROSITE" id="PS00455">
    <property type="entry name" value="AMP_BINDING"/>
    <property type="match status" value="1"/>
</dbReference>
<dbReference type="InterPro" id="IPR020845">
    <property type="entry name" value="AMP-binding_CS"/>
</dbReference>
<dbReference type="SUPFAM" id="SSF51735">
    <property type="entry name" value="NAD(P)-binding Rossmann-fold domains"/>
    <property type="match status" value="1"/>
</dbReference>
<dbReference type="Pfam" id="PF00501">
    <property type="entry name" value="AMP-binding"/>
    <property type="match status" value="1"/>
</dbReference>
<organism evidence="5 6">
    <name type="scientific">Aspergillus indologenus CBS 114.80</name>
    <dbReference type="NCBI Taxonomy" id="1450541"/>
    <lineage>
        <taxon>Eukaryota</taxon>
        <taxon>Fungi</taxon>
        <taxon>Dikarya</taxon>
        <taxon>Ascomycota</taxon>
        <taxon>Pezizomycotina</taxon>
        <taxon>Eurotiomycetes</taxon>
        <taxon>Eurotiomycetidae</taxon>
        <taxon>Eurotiales</taxon>
        <taxon>Aspergillaceae</taxon>
        <taxon>Aspergillus</taxon>
        <taxon>Aspergillus subgen. Circumdati</taxon>
    </lineage>
</organism>
<feature type="domain" description="Thioester reductase (TE)" evidence="4">
    <location>
        <begin position="688"/>
        <end position="918"/>
    </location>
</feature>
<reference evidence="5 6" key="1">
    <citation type="submission" date="2018-02" db="EMBL/GenBank/DDBJ databases">
        <title>The genomes of Aspergillus section Nigri reveals drivers in fungal speciation.</title>
        <authorList>
            <consortium name="DOE Joint Genome Institute"/>
            <person name="Vesth T.C."/>
            <person name="Nybo J."/>
            <person name="Theobald S."/>
            <person name="Brandl J."/>
            <person name="Frisvad J.C."/>
            <person name="Nielsen K.F."/>
            <person name="Lyhne E.K."/>
            <person name="Kogle M.E."/>
            <person name="Kuo A."/>
            <person name="Riley R."/>
            <person name="Clum A."/>
            <person name="Nolan M."/>
            <person name="Lipzen A."/>
            <person name="Salamov A."/>
            <person name="Henrissat B."/>
            <person name="Wiebenga A."/>
            <person name="De vries R.P."/>
            <person name="Grigoriev I.V."/>
            <person name="Mortensen U.H."/>
            <person name="Andersen M.R."/>
            <person name="Baker S.E."/>
        </authorList>
    </citation>
    <scope>NUCLEOTIDE SEQUENCE [LARGE SCALE GENOMIC DNA]</scope>
    <source>
        <strain evidence="5 6">CBS 114.80</strain>
    </source>
</reference>
<evidence type="ECO:0000256" key="1">
    <source>
        <dbReference type="ARBA" id="ARBA00022450"/>
    </source>
</evidence>
<keyword evidence="1" id="KW-0596">Phosphopantetheine</keyword>
<dbReference type="PANTHER" id="PTHR43439:SF2">
    <property type="entry name" value="ENZYME, PUTATIVE (JCVI)-RELATED"/>
    <property type="match status" value="1"/>
</dbReference>
<dbReference type="InterPro" id="IPR051414">
    <property type="entry name" value="Adenylate-forming_Reductase"/>
</dbReference>
<sequence length="1040" mass="113724">MSSADQYGKRLAVNYIDQTARSDPSKTAVYQTVTVDSSTETQEVTYRHLANIVNNLARWLDQCTPVTEEHSQTIGYLAASDVRHLAIVCAAVKSGTKAGDSSERPVLLLSSRNTAAVHSHVLRAGNSSLLVHDESFQDIAQTIAREGHIRTRAAPSLLECLHYGGIDKDYPYDGTWETAADDAFAILHTTGSTGMPKPVTIPQSAIAAIDAQHLVSSATGRPAQLEVVAEAATVFLGFPLCHVAGLGIGWFLLLAGRTLLLPGPGKPVSRHMVRAVLQLCPFDAALLPPSVVDDIAEDAQLIDELARCKYLMFGGGCIKPQTGKILAERVQLINDIGTTEAGSLVQFPVPSANWDCYRFSDELNGIEWRRTGPNSDEYEMVLVRSPAASAFQAVFRSFPHLDEFATKDLFARHPTIADGWVYRGRRDDVVVLSTGENLNPRDIEDAVCSQPGIRGALVVGSGFPMPGLLVELDGLKETKQVKEEVLGVLKDVCARSPDFARIPADKVLFAESAKPFARTSKGTTQRKKTIQAYQEEINALYEGSPAAVTDTEMCFDFSSKEAFASSLARFVANLTDTSHLNHEDDFFEAGMTSQQVEILVTSLRRAIQSQPDCKLDDSLLNEDAVYSAPSADKLASMLFDEIDGPQRTRSQDRIETLSAMLEQYTASLPRRATSHPPPRKNGHEHILLTGSTGFVGSHLLRELCHRPEVQRITCLDRANPARPPQESTEQHHRPPKIHHLTADLTAQNLGLEKQTYTALTDSVTTVLHCQWPVDFHQPLSFFEPQIRGIAALANLAVESTHRPRIIFLSSIATVANWDEDRAVPETSLGAPRYAQTGYGESKLVASLLLHRAGELAGVRGSICRLGQIAGPVDSAGVWPRRDWFPSLLDSSQAIGYLPDSLGAQDALSWIPVDILAELVADLALTEQTGEETTSYYHFVNPHPAKWGPMAPSVIAGLQGECRMTSLSDWVRRLEDHAARAANSGTQPSSGVKLIDFYKSLQGPPLELETGHTQETISRLGSIPPVTEEWMRVWLEQWASQ</sequence>
<dbReference type="PANTHER" id="PTHR43439">
    <property type="entry name" value="PHENYLACETATE-COENZYME A LIGASE"/>
    <property type="match status" value="1"/>
</dbReference>
<protein>
    <submittedName>
        <fullName evidence="5">Acetyl-CoA synthetase-like protein</fullName>
    </submittedName>
</protein>
<dbReference type="InterPro" id="IPR036291">
    <property type="entry name" value="NAD(P)-bd_dom_sf"/>
</dbReference>